<comment type="cofactor">
    <cofactor evidence="2">
        <name>Zn(2+)</name>
        <dbReference type="ChEBI" id="CHEBI:29105"/>
    </cofactor>
</comment>
<comment type="catalytic activity">
    <reaction evidence="1">
        <text>[E2 ubiquitin-conjugating enzyme]-S-ubiquitinyl-L-cysteine + [acceptor protein]-L-lysine = [E2 ubiquitin-conjugating enzyme]-L-cysteine + [acceptor protein]-N(6)-ubiquitinyl-L-lysine.</text>
        <dbReference type="EC" id="2.3.2.31"/>
    </reaction>
</comment>
<keyword evidence="7" id="KW-0808">Transferase</keyword>
<dbReference type="Gene3D" id="1.20.120.1750">
    <property type="match status" value="2"/>
</dbReference>
<proteinExistence type="inferred from homology"/>
<organism evidence="18 19">
    <name type="scientific">Rhododendron simsii</name>
    <name type="common">Sims's rhododendron</name>
    <dbReference type="NCBI Taxonomy" id="118357"/>
    <lineage>
        <taxon>Eukaryota</taxon>
        <taxon>Viridiplantae</taxon>
        <taxon>Streptophyta</taxon>
        <taxon>Embryophyta</taxon>
        <taxon>Tracheophyta</taxon>
        <taxon>Spermatophyta</taxon>
        <taxon>Magnoliopsida</taxon>
        <taxon>eudicotyledons</taxon>
        <taxon>Gunneridae</taxon>
        <taxon>Pentapetalae</taxon>
        <taxon>asterids</taxon>
        <taxon>Ericales</taxon>
        <taxon>Ericaceae</taxon>
        <taxon>Ericoideae</taxon>
        <taxon>Rhodoreae</taxon>
        <taxon>Rhododendron</taxon>
    </lineage>
</organism>
<dbReference type="FunFam" id="3.30.40.10:FF:000019">
    <property type="entry name" value="RBR-type E3 ubiquitin transferase"/>
    <property type="match status" value="2"/>
</dbReference>
<dbReference type="InterPro" id="IPR048962">
    <property type="entry name" value="ARIH1-like_UBL"/>
</dbReference>
<dbReference type="Gene3D" id="3.30.40.10">
    <property type="entry name" value="Zinc/RING finger domain, C3HC4 (zinc finger)"/>
    <property type="match status" value="2"/>
</dbReference>
<dbReference type="SMART" id="SM00184">
    <property type="entry name" value="RING"/>
    <property type="match status" value="2"/>
</dbReference>
<comment type="function">
    <text evidence="3">Might act as an E3 ubiquitin-protein ligase, or as part of E3 complex, which accepts ubiquitin from specific E2 ubiquitin-conjugating enzymes and then transfers it to substrates.</text>
</comment>
<feature type="compositionally biased region" description="Acidic residues" evidence="14">
    <location>
        <begin position="1"/>
        <end position="12"/>
    </location>
</feature>
<dbReference type="FunFam" id="1.20.120.1750:FF:000013">
    <property type="entry name" value="RBR-type E3 ubiquitin transferase"/>
    <property type="match status" value="2"/>
</dbReference>
<evidence type="ECO:0000256" key="4">
    <source>
        <dbReference type="ARBA" id="ARBA00004906"/>
    </source>
</evidence>
<feature type="domain" description="RING-type" evidence="17">
    <location>
        <begin position="660"/>
        <end position="874"/>
    </location>
</feature>
<dbReference type="CDD" id="cd16773">
    <property type="entry name" value="RING-HC_RBR_TRIAD1"/>
    <property type="match status" value="2"/>
</dbReference>
<evidence type="ECO:0000256" key="3">
    <source>
        <dbReference type="ARBA" id="ARBA00003976"/>
    </source>
</evidence>
<evidence type="ECO:0000256" key="11">
    <source>
        <dbReference type="ARBA" id="ARBA00022786"/>
    </source>
</evidence>
<evidence type="ECO:0000256" key="2">
    <source>
        <dbReference type="ARBA" id="ARBA00001947"/>
    </source>
</evidence>
<dbReference type="InterPro" id="IPR031127">
    <property type="entry name" value="E3_UB_ligase_RBR"/>
</dbReference>
<dbReference type="SMART" id="SM00647">
    <property type="entry name" value="IBR"/>
    <property type="match status" value="4"/>
</dbReference>
<evidence type="ECO:0000256" key="9">
    <source>
        <dbReference type="ARBA" id="ARBA00022737"/>
    </source>
</evidence>
<dbReference type="InterPro" id="IPR001841">
    <property type="entry name" value="Znf_RING"/>
</dbReference>
<feature type="domain" description="RING-type" evidence="16">
    <location>
        <begin position="664"/>
        <end position="712"/>
    </location>
</feature>
<feature type="compositionally biased region" description="Basic and acidic residues" evidence="14">
    <location>
        <begin position="1179"/>
        <end position="1189"/>
    </location>
</feature>
<accession>A0A834GB86</accession>
<reference evidence="18" key="1">
    <citation type="submission" date="2019-11" db="EMBL/GenBank/DDBJ databases">
        <authorList>
            <person name="Liu Y."/>
            <person name="Hou J."/>
            <person name="Li T.-Q."/>
            <person name="Guan C.-H."/>
            <person name="Wu X."/>
            <person name="Wu H.-Z."/>
            <person name="Ling F."/>
            <person name="Zhang R."/>
            <person name="Shi X.-G."/>
            <person name="Ren J.-P."/>
            <person name="Chen E.-F."/>
            <person name="Sun J.-M."/>
        </authorList>
    </citation>
    <scope>NUCLEOTIDE SEQUENCE</scope>
    <source>
        <strain evidence="18">Adult_tree_wgs_1</strain>
        <tissue evidence="18">Leaves</tissue>
    </source>
</reference>
<evidence type="ECO:0000256" key="1">
    <source>
        <dbReference type="ARBA" id="ARBA00001798"/>
    </source>
</evidence>
<dbReference type="InterPro" id="IPR044066">
    <property type="entry name" value="TRIAD_supradom"/>
</dbReference>
<dbReference type="Pfam" id="PF22605">
    <property type="entry name" value="IBR_2"/>
    <property type="match status" value="1"/>
</dbReference>
<dbReference type="PROSITE" id="PS51873">
    <property type="entry name" value="TRIAD"/>
    <property type="match status" value="2"/>
</dbReference>
<evidence type="ECO:0000259" key="16">
    <source>
        <dbReference type="PROSITE" id="PS50089"/>
    </source>
</evidence>
<dbReference type="Pfam" id="PF21235">
    <property type="entry name" value="UBA_ARI1"/>
    <property type="match status" value="2"/>
</dbReference>
<dbReference type="CDD" id="cd22586">
    <property type="entry name" value="Rcat_RBR_ARI1-like"/>
    <property type="match status" value="2"/>
</dbReference>
<gene>
    <name evidence="18" type="ORF">RHSIM_Rhsim11G0172600</name>
</gene>
<dbReference type="InterPro" id="IPR002867">
    <property type="entry name" value="IBR_dom"/>
</dbReference>
<keyword evidence="19" id="KW-1185">Reference proteome</keyword>
<keyword evidence="15" id="KW-1133">Transmembrane helix</keyword>
<dbReference type="Pfam" id="PF13445">
    <property type="entry name" value="zf-RING_UBOX"/>
    <property type="match status" value="2"/>
</dbReference>
<evidence type="ECO:0000313" key="18">
    <source>
        <dbReference type="EMBL" id="KAF7127543.1"/>
    </source>
</evidence>
<dbReference type="Proteomes" id="UP000626092">
    <property type="component" value="Unassembled WGS sequence"/>
</dbReference>
<comment type="pathway">
    <text evidence="4">Protein modification; protein ubiquitination.</text>
</comment>
<keyword evidence="11" id="KW-0833">Ubl conjugation pathway</keyword>
<keyword evidence="10 13" id="KW-0863">Zinc-finger</keyword>
<keyword evidence="9" id="KW-0677">Repeat</keyword>
<dbReference type="InterPro" id="IPR013083">
    <property type="entry name" value="Znf_RING/FYVE/PHD"/>
</dbReference>
<keyword evidence="15" id="KW-0812">Transmembrane</keyword>
<dbReference type="Pfam" id="PF26200">
    <property type="entry name" value="Rcat_RNF216"/>
    <property type="match status" value="1"/>
</dbReference>
<evidence type="ECO:0000259" key="17">
    <source>
        <dbReference type="PROSITE" id="PS51873"/>
    </source>
</evidence>
<dbReference type="Pfam" id="PF01485">
    <property type="entry name" value="IBR"/>
    <property type="match status" value="2"/>
</dbReference>
<evidence type="ECO:0000313" key="19">
    <source>
        <dbReference type="Proteomes" id="UP000626092"/>
    </source>
</evidence>
<feature type="domain" description="RING-type" evidence="16">
    <location>
        <begin position="118"/>
        <end position="166"/>
    </location>
</feature>
<dbReference type="InterPro" id="IPR045840">
    <property type="entry name" value="Ariadne"/>
</dbReference>
<dbReference type="SUPFAM" id="SSF57850">
    <property type="entry name" value="RING/U-box"/>
    <property type="match status" value="6"/>
</dbReference>
<evidence type="ECO:0000256" key="13">
    <source>
        <dbReference type="PROSITE-ProRule" id="PRU00175"/>
    </source>
</evidence>
<dbReference type="GO" id="GO:0008270">
    <property type="term" value="F:zinc ion binding"/>
    <property type="evidence" value="ECO:0007669"/>
    <property type="project" value="UniProtKB-KW"/>
</dbReference>
<dbReference type="OrthoDB" id="10009520at2759"/>
<protein>
    <recommendedName>
        <fullName evidence="6">RBR-type E3 ubiquitin transferase</fullName>
        <ecNumber evidence="6">2.3.2.31</ecNumber>
    </recommendedName>
</protein>
<dbReference type="EMBL" id="WJXA01000011">
    <property type="protein sequence ID" value="KAF7127543.1"/>
    <property type="molecule type" value="Genomic_DNA"/>
</dbReference>
<evidence type="ECO:0000256" key="8">
    <source>
        <dbReference type="ARBA" id="ARBA00022723"/>
    </source>
</evidence>
<dbReference type="PROSITE" id="PS50089">
    <property type="entry name" value="ZF_RING_2"/>
    <property type="match status" value="2"/>
</dbReference>
<evidence type="ECO:0000256" key="6">
    <source>
        <dbReference type="ARBA" id="ARBA00012251"/>
    </source>
</evidence>
<comment type="caution">
    <text evidence="18">The sequence shown here is derived from an EMBL/GenBank/DDBJ whole genome shotgun (WGS) entry which is preliminary data.</text>
</comment>
<feature type="region of interest" description="Disordered" evidence="14">
    <location>
        <begin position="1177"/>
        <end position="1218"/>
    </location>
</feature>
<evidence type="ECO:0000256" key="10">
    <source>
        <dbReference type="ARBA" id="ARBA00022771"/>
    </source>
</evidence>
<dbReference type="Pfam" id="PF19422">
    <property type="entry name" value="Ariadne"/>
    <property type="match status" value="2"/>
</dbReference>
<dbReference type="GO" id="GO:0016567">
    <property type="term" value="P:protein ubiquitination"/>
    <property type="evidence" value="ECO:0007669"/>
    <property type="project" value="UniProtKB-UniPathway"/>
</dbReference>
<feature type="domain" description="RING-type" evidence="17">
    <location>
        <begin position="114"/>
        <end position="328"/>
    </location>
</feature>
<comment type="similarity">
    <text evidence="5">Belongs to the RBR family. Ariadne subfamily.</text>
</comment>
<feature type="transmembrane region" description="Helical" evidence="15">
    <location>
        <begin position="1401"/>
        <end position="1425"/>
    </location>
</feature>
<dbReference type="InterPro" id="IPR054694">
    <property type="entry name" value="Parkin-like_IBR"/>
</dbReference>
<dbReference type="CDD" id="cd20346">
    <property type="entry name" value="BRcat_RBR_ANKIB1"/>
    <property type="match status" value="2"/>
</dbReference>
<dbReference type="GO" id="GO:0061630">
    <property type="term" value="F:ubiquitin protein ligase activity"/>
    <property type="evidence" value="ECO:0007669"/>
    <property type="project" value="UniProtKB-EC"/>
</dbReference>
<dbReference type="UniPathway" id="UPA00143"/>
<evidence type="ECO:0000256" key="12">
    <source>
        <dbReference type="ARBA" id="ARBA00022833"/>
    </source>
</evidence>
<dbReference type="PANTHER" id="PTHR11685">
    <property type="entry name" value="RBR FAMILY RING FINGER AND IBR DOMAIN-CONTAINING"/>
    <property type="match status" value="1"/>
</dbReference>
<name>A0A834GB86_RHOSS</name>
<feature type="region of interest" description="Disordered" evidence="14">
    <location>
        <begin position="1"/>
        <end position="30"/>
    </location>
</feature>
<evidence type="ECO:0000256" key="5">
    <source>
        <dbReference type="ARBA" id="ARBA00005884"/>
    </source>
</evidence>
<sequence>MEDCTSGEEENYYSDRDSLDGLENDEPDVQWVPPKGPTSKVITKESLLAAQREDLRRVMDLLSLREFHARTLLIHYRWDVERLFAVLVEKGSSFLFDEAGVTVEKRDLDSSPFATVACNICMEDVPGTAVTQLECRHNFCNDCWTEHFIVKINEGQSKRIRCMAHKCNAICDEAVIRNLIRKRHPDLADKFDRFLLESYIEDNKMVKWCPSTPHCGNAIRVEDDEFCEVECSCGLQFCFSCLADAHSPCSCLMWELWTKKCRDESEAVNLITEPLKSCPKCHITVEKNGGCNLVSCICGQAFCWVCGEATGHDHTWTQISGHSCGRYKDLEKNAEHAKRDPYHYMHYHNRYKAHTDSFKLESNLKEIIREKVSRLEKKDSKLRDFSWVTNGLYRLFRSRRVLSYSYPFAFYMFGDELFKDEMTNEEREIKQNLFVAQQQLLEANVKELSKFVQEPFDHFAEDKVMQIRMQVINLSVITDNLCKKMYDCIENELLGSLQFGIHKIAPYQSKGIEKATELSVCWNPKAENTGKRPTPDYSPNALSTFAMEDCTSGEEDYYYSDRDSLDGLENDESDVQWVPPKGPTSKVITKESLLAAQREDLRRVMDLLSLREFHARTLLIHYRWDVERLFAVLVEKGSSFLFDEAGVTVEKHDLDSSPFATVACNICMEDVPRTAVTQMECGHNFCNDCWTEHFIVKINEGQSKRIRCMAHKCNAICDEAVIRNLVRKRHPDLADKFDRFLLESYIEDNKMVKWCPSTPHCGNAIRVEDDEFCEVECSCGLQFCFSCLADAHSPCSCLMWELWTKKCRDESETVNWITVHTKPCPKCHKPVEKNGGCNLVSCICGQAFCWLCGGATGRDHTWSRISGHSCGRYKEDREKNAERAKRDLYRYMHYHNRYKAHTDSFKLESNLKETIREKVSNLEKKDSKLRDFSWVTNGLYRLFRSRRVLSYSYPFAFYMFGDDLFKDEMTNEEREIKQNLFEDQQQQLEANVEKLSKFVEEPFDQFAEDKVMQIRMQVINLSVITDNLCKKMYDCIENELLGSLQFGIHNIAPYQSKGIEKATELSVCWNPKAENTGKRPTPDYSPNGKLISDRDVSHNLVDLQDLGVHTKVDAHRGISVPEREALAAARLTSTYQLMSLIDLRFAIANIFKYGIGLVLARASELRTKITNCIHSASTTEDKKSNRREQEGEEEGTGSPSQDIDKVAEEQQEEEETESLLNIRDALESLEAQLSSLQVHSLEYSQDATVMHKGWTIGDIIYYCNVKLELVPQEREGRKTNHSQALQQQQWYEKEAALAEIDYSRKKLLKKLKEYKGEELEVIHEAAAFASETVDDNSDLLLPPYPSRPSRSMVSENGYLSHFPSTRKLAQNGLINGSTTIEAREGNQKQSKSQNPPKGFRLFINAAAKTVLTLVGVISILGLAGFEPRLRKRDAKFNVFGFFQQLGNKAEGEMVHCPPGKVLVVEGGEARCLVKERVEIPFESVVAAPDVNYGCG</sequence>
<keyword evidence="15" id="KW-0472">Membrane</keyword>
<dbReference type="InterPro" id="IPR027370">
    <property type="entry name" value="Znf-RING_euk"/>
</dbReference>
<dbReference type="EC" id="2.3.2.31" evidence="6"/>
<evidence type="ECO:0000256" key="7">
    <source>
        <dbReference type="ARBA" id="ARBA00022679"/>
    </source>
</evidence>
<keyword evidence="8" id="KW-0479">Metal-binding</keyword>
<evidence type="ECO:0000256" key="14">
    <source>
        <dbReference type="SAM" id="MobiDB-lite"/>
    </source>
</evidence>
<evidence type="ECO:0000256" key="15">
    <source>
        <dbReference type="SAM" id="Phobius"/>
    </source>
</evidence>
<keyword evidence="12" id="KW-0862">Zinc</keyword>